<feature type="region of interest" description="Disordered" evidence="14">
    <location>
        <begin position="712"/>
        <end position="740"/>
    </location>
</feature>
<dbReference type="GO" id="GO:0042277">
    <property type="term" value="F:peptide binding"/>
    <property type="evidence" value="ECO:0007669"/>
    <property type="project" value="TreeGrafter"/>
</dbReference>
<evidence type="ECO:0000259" key="15">
    <source>
        <dbReference type="Pfam" id="PF01433"/>
    </source>
</evidence>
<dbReference type="PRINTS" id="PR00756">
    <property type="entry name" value="ALADIPTASE"/>
</dbReference>
<dbReference type="GO" id="GO:0005615">
    <property type="term" value="C:extracellular space"/>
    <property type="evidence" value="ECO:0007669"/>
    <property type="project" value="TreeGrafter"/>
</dbReference>
<evidence type="ECO:0000256" key="1">
    <source>
        <dbReference type="ARBA" id="ARBA00000098"/>
    </source>
</evidence>
<dbReference type="InterPro" id="IPR014782">
    <property type="entry name" value="Peptidase_M1_dom"/>
</dbReference>
<dbReference type="STRING" id="1586287.BBK82_04795"/>
<dbReference type="Pfam" id="PF11838">
    <property type="entry name" value="ERAP1_C"/>
    <property type="match status" value="1"/>
</dbReference>
<dbReference type="PANTHER" id="PTHR11533:SF174">
    <property type="entry name" value="PUROMYCIN-SENSITIVE AMINOPEPTIDASE-RELATED"/>
    <property type="match status" value="1"/>
</dbReference>
<dbReference type="FunFam" id="1.10.390.10:FF:000004">
    <property type="entry name" value="Aminopeptidase N"/>
    <property type="match status" value="1"/>
</dbReference>
<dbReference type="GO" id="GO:0006508">
    <property type="term" value="P:proteolysis"/>
    <property type="evidence" value="ECO:0007669"/>
    <property type="project" value="UniProtKB-KW"/>
</dbReference>
<dbReference type="InterPro" id="IPR024571">
    <property type="entry name" value="ERAP1-like_C_dom"/>
</dbReference>
<dbReference type="OrthoDB" id="100605at2"/>
<evidence type="ECO:0000256" key="6">
    <source>
        <dbReference type="ARBA" id="ARBA00022438"/>
    </source>
</evidence>
<dbReference type="AlphaFoldDB" id="A0A1B2HCR6"/>
<dbReference type="NCBIfam" id="TIGR02412">
    <property type="entry name" value="pepN_strep_liv"/>
    <property type="match status" value="1"/>
</dbReference>
<dbReference type="Gene3D" id="1.10.390.10">
    <property type="entry name" value="Neutral Protease Domain 2"/>
    <property type="match status" value="1"/>
</dbReference>
<protein>
    <recommendedName>
        <fullName evidence="5">Aminopeptidase N</fullName>
        <ecNumber evidence="4">3.4.11.2</ecNumber>
    </recommendedName>
    <alternativeName>
        <fullName evidence="12">Alanine aminopeptidase</fullName>
    </alternativeName>
    <alternativeName>
        <fullName evidence="13">Lysyl aminopeptidase</fullName>
    </alternativeName>
</protein>
<dbReference type="InterPro" id="IPR050344">
    <property type="entry name" value="Peptidase_M1_aminopeptidases"/>
</dbReference>
<keyword evidence="19" id="KW-1185">Reference proteome</keyword>
<comment type="similarity">
    <text evidence="3">Belongs to the peptidase M1 family.</text>
</comment>
<evidence type="ECO:0000313" key="18">
    <source>
        <dbReference type="EMBL" id="ANZ35499.1"/>
    </source>
</evidence>
<keyword evidence="6 18" id="KW-0031">Aminopeptidase</keyword>
<evidence type="ECO:0000256" key="7">
    <source>
        <dbReference type="ARBA" id="ARBA00022670"/>
    </source>
</evidence>
<dbReference type="FunFam" id="2.60.40.1730:FF:000010">
    <property type="entry name" value="Putative aminopeptidase N"/>
    <property type="match status" value="1"/>
</dbReference>
<dbReference type="EC" id="3.4.11.2" evidence="4"/>
<dbReference type="InterPro" id="IPR001930">
    <property type="entry name" value="Peptidase_M1"/>
</dbReference>
<dbReference type="KEGG" id="led:BBK82_04795"/>
<comment type="cofactor">
    <cofactor evidence="2">
        <name>Zn(2+)</name>
        <dbReference type="ChEBI" id="CHEBI:29105"/>
    </cofactor>
</comment>
<evidence type="ECO:0000256" key="13">
    <source>
        <dbReference type="ARBA" id="ARBA00031533"/>
    </source>
</evidence>
<evidence type="ECO:0000256" key="9">
    <source>
        <dbReference type="ARBA" id="ARBA00022801"/>
    </source>
</evidence>
<keyword evidence="8" id="KW-0479">Metal-binding</keyword>
<dbReference type="Pfam" id="PF17900">
    <property type="entry name" value="Peptidase_M1_N"/>
    <property type="match status" value="1"/>
</dbReference>
<evidence type="ECO:0000256" key="11">
    <source>
        <dbReference type="ARBA" id="ARBA00023049"/>
    </source>
</evidence>
<dbReference type="GO" id="GO:0005737">
    <property type="term" value="C:cytoplasm"/>
    <property type="evidence" value="ECO:0007669"/>
    <property type="project" value="TreeGrafter"/>
</dbReference>
<evidence type="ECO:0000256" key="3">
    <source>
        <dbReference type="ARBA" id="ARBA00010136"/>
    </source>
</evidence>
<keyword evidence="10" id="KW-0862">Zinc</keyword>
<feature type="domain" description="Peptidase M1 membrane alanine aminopeptidase" evidence="15">
    <location>
        <begin position="239"/>
        <end position="450"/>
    </location>
</feature>
<dbReference type="Pfam" id="PF01433">
    <property type="entry name" value="Peptidase_M1"/>
    <property type="match status" value="1"/>
</dbReference>
<organism evidence="18 19">
    <name type="scientific">Lentzea guizhouensis</name>
    <dbReference type="NCBI Taxonomy" id="1586287"/>
    <lineage>
        <taxon>Bacteria</taxon>
        <taxon>Bacillati</taxon>
        <taxon>Actinomycetota</taxon>
        <taxon>Actinomycetes</taxon>
        <taxon>Pseudonocardiales</taxon>
        <taxon>Pseudonocardiaceae</taxon>
        <taxon>Lentzea</taxon>
    </lineage>
</organism>
<evidence type="ECO:0000256" key="2">
    <source>
        <dbReference type="ARBA" id="ARBA00001947"/>
    </source>
</evidence>
<gene>
    <name evidence="18" type="ORF">BBK82_04795</name>
</gene>
<dbReference type="InterPro" id="IPR027268">
    <property type="entry name" value="Peptidase_M4/M1_CTD_sf"/>
</dbReference>
<dbReference type="CDD" id="cd09602">
    <property type="entry name" value="M1_APN"/>
    <property type="match status" value="1"/>
</dbReference>
<dbReference type="InterPro" id="IPR045357">
    <property type="entry name" value="Aminopeptidase_N-like_N"/>
</dbReference>
<dbReference type="SUPFAM" id="SSF55486">
    <property type="entry name" value="Metalloproteases ('zincins'), catalytic domain"/>
    <property type="match status" value="1"/>
</dbReference>
<dbReference type="InterPro" id="IPR012778">
    <property type="entry name" value="Pept_M1_aminopeptidase"/>
</dbReference>
<proteinExistence type="inferred from homology"/>
<feature type="domain" description="Aminopeptidase N-like N-terminal" evidence="17">
    <location>
        <begin position="32"/>
        <end position="195"/>
    </location>
</feature>
<dbReference type="GO" id="GO:0016285">
    <property type="term" value="F:alanyl aminopeptidase activity"/>
    <property type="evidence" value="ECO:0007669"/>
    <property type="project" value="UniProtKB-EC"/>
</dbReference>
<keyword evidence="9" id="KW-0378">Hydrolase</keyword>
<sequence>MAAPNLTRDQAQDRSELLEVESYRIELDLTDGGGKPGSDTFRSTTTVVFRSRTPGASSWIDIVAATVHRAVLNGEEIDVSDYREEDGVRLSDLAETNELTIEADCRYMNTGEGLHRFVDPVDGGVYLYSQFETADAKRMFACFDQPDLKSVFSLQVTAPHDWKVISNGEITGTEAGEGGADVHTFATTKPMSTYIVALVAGPYAEWRDEFVEGDFRIPLGIYCRASLAPHMDHERLFTETKQGFGFFHQAFGVKYPFGKYDQCFVPEFNAGAMENAGCVTFLEDYVFRSRVTRYLYERRSETVLHEMAHMWFGDLVTMRWWDDLWLNESFATWASVLAQAEATEYRQAWTTFAKIEKSWAYRQDQLPSTHPVAADIPDLQAVEVNFDGITYAKGASVLKQLVAYVGLENFLAGLRVYFAKHAWGNATLADLLGALEEASGRDLSWWSAQWLETTGLNLLRPKFTVDAAGKFTEFAVLQGGARPGAGEYRTHRIAIGVYDDDGSGKLVRTHRHELDVTGDRTEVPELVGVHRGKIVLVNDDDLTYCTMRLDPDSLAALIDHISDIAEPLPRTLCWSAAWEMTREAELKARDFVNLVLGGLHAESEVGVVQRLLLQAQTSLSSYADDSWRAEGWRRFVAKTLELAQAAEPGSDHQLAFVNALASSVLDESTLDVLRGWYDGSAGLEGLDVDTDLRWRLLQALVAHGRAGLAEIDAEEERDPTSTGHRRAQSTRALRPTAEAKDEAWERAVNDDELPNAVSEAIIAGISHPGQKELLEPYVARYFADVKGVWDRRSSERAQSMVVGMFPAWSIARSTVEAADAWLADEHPPSLRRLVSEGRAGIVRALAAQEFDRS</sequence>
<dbReference type="Proteomes" id="UP000093053">
    <property type="component" value="Chromosome"/>
</dbReference>
<name>A0A1B2HCR6_9PSEU</name>
<keyword evidence="7" id="KW-0645">Protease</keyword>
<evidence type="ECO:0000256" key="8">
    <source>
        <dbReference type="ARBA" id="ARBA00022723"/>
    </source>
</evidence>
<dbReference type="SUPFAM" id="SSF63737">
    <property type="entry name" value="Leukotriene A4 hydrolase N-terminal domain"/>
    <property type="match status" value="1"/>
</dbReference>
<evidence type="ECO:0000259" key="16">
    <source>
        <dbReference type="Pfam" id="PF11838"/>
    </source>
</evidence>
<evidence type="ECO:0000256" key="14">
    <source>
        <dbReference type="SAM" id="MobiDB-lite"/>
    </source>
</evidence>
<feature type="domain" description="ERAP1-like C-terminal" evidence="16">
    <location>
        <begin position="535"/>
        <end position="841"/>
    </location>
</feature>
<evidence type="ECO:0000256" key="10">
    <source>
        <dbReference type="ARBA" id="ARBA00022833"/>
    </source>
</evidence>
<evidence type="ECO:0000256" key="5">
    <source>
        <dbReference type="ARBA" id="ARBA00015611"/>
    </source>
</evidence>
<dbReference type="Gene3D" id="2.60.40.1730">
    <property type="entry name" value="tricorn interacting facor f3 domain"/>
    <property type="match status" value="1"/>
</dbReference>
<evidence type="ECO:0000313" key="19">
    <source>
        <dbReference type="Proteomes" id="UP000093053"/>
    </source>
</evidence>
<accession>A0A1B2HCR6</accession>
<evidence type="ECO:0000256" key="12">
    <source>
        <dbReference type="ARBA" id="ARBA00029811"/>
    </source>
</evidence>
<dbReference type="GO" id="GO:0008270">
    <property type="term" value="F:zinc ion binding"/>
    <property type="evidence" value="ECO:0007669"/>
    <property type="project" value="InterPro"/>
</dbReference>
<dbReference type="RefSeq" id="WP_065913909.1">
    <property type="nucleotide sequence ID" value="NZ_CP016793.1"/>
</dbReference>
<dbReference type="PANTHER" id="PTHR11533">
    <property type="entry name" value="PROTEASE M1 ZINC METALLOPROTEASE"/>
    <property type="match status" value="1"/>
</dbReference>
<keyword evidence="11" id="KW-0482">Metalloprotease</keyword>
<dbReference type="GO" id="GO:0070006">
    <property type="term" value="F:metalloaminopeptidase activity"/>
    <property type="evidence" value="ECO:0007669"/>
    <property type="project" value="TreeGrafter"/>
</dbReference>
<reference evidence="18 19" key="1">
    <citation type="submission" date="2016-07" db="EMBL/GenBank/DDBJ databases">
        <title>Complete genome sequence of the Lentzea guizhouensis DHS C013.</title>
        <authorList>
            <person name="Cao C."/>
        </authorList>
    </citation>
    <scope>NUCLEOTIDE SEQUENCE [LARGE SCALE GENOMIC DNA]</scope>
    <source>
        <strain evidence="18 19">DHS C013</strain>
    </source>
</reference>
<dbReference type="GO" id="GO:0016020">
    <property type="term" value="C:membrane"/>
    <property type="evidence" value="ECO:0007669"/>
    <property type="project" value="TreeGrafter"/>
</dbReference>
<dbReference type="EMBL" id="CP016793">
    <property type="protein sequence ID" value="ANZ35499.1"/>
    <property type="molecule type" value="Genomic_DNA"/>
</dbReference>
<evidence type="ECO:0000256" key="4">
    <source>
        <dbReference type="ARBA" id="ARBA00012564"/>
    </source>
</evidence>
<dbReference type="InterPro" id="IPR042097">
    <property type="entry name" value="Aminopeptidase_N-like_N_sf"/>
</dbReference>
<comment type="catalytic activity">
    <reaction evidence="1">
        <text>Release of an N-terminal amino acid, Xaa-|-Yaa- from a peptide, amide or arylamide. Xaa is preferably Ala, but may be most amino acids including Pro (slow action). When a terminal hydrophobic residue is followed by a prolyl residue, the two may be released as an intact Xaa-Pro dipeptide.</text>
        <dbReference type="EC" id="3.4.11.2"/>
    </reaction>
</comment>
<dbReference type="GO" id="GO:0043171">
    <property type="term" value="P:peptide catabolic process"/>
    <property type="evidence" value="ECO:0007669"/>
    <property type="project" value="TreeGrafter"/>
</dbReference>
<evidence type="ECO:0000259" key="17">
    <source>
        <dbReference type="Pfam" id="PF17900"/>
    </source>
</evidence>